<evidence type="ECO:0000313" key="1">
    <source>
        <dbReference type="EMBL" id="KPU44916.1"/>
    </source>
</evidence>
<dbReference type="OrthoDB" id="1707181at2"/>
<dbReference type="Gene3D" id="1.10.287.4300">
    <property type="entry name" value="Stage III sporulation protein AH-like"/>
    <property type="match status" value="1"/>
</dbReference>
<dbReference type="STRING" id="36849.OXPF_13940"/>
<dbReference type="InterPro" id="IPR024232">
    <property type="entry name" value="SpoIIIAH"/>
</dbReference>
<proteinExistence type="predicted"/>
<name>A0A0P8YCM4_9CLOT</name>
<dbReference type="EMBL" id="LKET01000028">
    <property type="protein sequence ID" value="KPU44916.1"/>
    <property type="molecule type" value="Genomic_DNA"/>
</dbReference>
<organism evidence="1 2">
    <name type="scientific">Oxobacter pfennigii</name>
    <dbReference type="NCBI Taxonomy" id="36849"/>
    <lineage>
        <taxon>Bacteria</taxon>
        <taxon>Bacillati</taxon>
        <taxon>Bacillota</taxon>
        <taxon>Clostridia</taxon>
        <taxon>Eubacteriales</taxon>
        <taxon>Clostridiaceae</taxon>
        <taxon>Oxobacter</taxon>
    </lineage>
</organism>
<reference evidence="1 2" key="1">
    <citation type="submission" date="2015-09" db="EMBL/GenBank/DDBJ databases">
        <title>Genome sequence of Oxobacter pfennigii DSM 3222.</title>
        <authorList>
            <person name="Poehlein A."/>
            <person name="Bengelsdorf F.R."/>
            <person name="Schiel-Bengelsdorf B."/>
            <person name="Duerre P."/>
            <person name="Daniel R."/>
        </authorList>
    </citation>
    <scope>NUCLEOTIDE SEQUENCE [LARGE SCALE GENOMIC DNA]</scope>
    <source>
        <strain evidence="1 2">DSM 3222</strain>
    </source>
</reference>
<dbReference type="Proteomes" id="UP000050326">
    <property type="component" value="Unassembled WGS sequence"/>
</dbReference>
<accession>A0A0P8YCM4</accession>
<sequence>MVLRKKTIIILTLVLLIAAAGFVSTKYGKVIKVDNDTNQSTETGTVHNENEDDTETSSITATGYFIDVKLGRENQRTVDKQTLTEVINNANTSKEAKQKAETQLLSLVDISEKEMIIEALIKAKGFEDAVVFLSSDSANVTVKSKEVNTDTINQIKNIVCKESALPATKVMIQPKE</sequence>
<gene>
    <name evidence="1" type="primary">spoIIIAH</name>
    <name evidence="1" type="ORF">OXPF_13940</name>
</gene>
<protein>
    <submittedName>
        <fullName evidence="1">Stage III sporulation protein AH</fullName>
    </submittedName>
</protein>
<keyword evidence="2" id="KW-1185">Reference proteome</keyword>
<evidence type="ECO:0000313" key="2">
    <source>
        <dbReference type="Proteomes" id="UP000050326"/>
    </source>
</evidence>
<dbReference type="AlphaFoldDB" id="A0A0P8YCM4"/>
<dbReference type="InterPro" id="IPR038503">
    <property type="entry name" value="SpoIIIAH_sf"/>
</dbReference>
<dbReference type="RefSeq" id="WP_054874468.1">
    <property type="nucleotide sequence ID" value="NZ_LKET01000028.1"/>
</dbReference>
<comment type="caution">
    <text evidence="1">The sequence shown here is derived from an EMBL/GenBank/DDBJ whole genome shotgun (WGS) entry which is preliminary data.</text>
</comment>
<dbReference type="Pfam" id="PF12685">
    <property type="entry name" value="SpoIIIAH"/>
    <property type="match status" value="1"/>
</dbReference>